<proteinExistence type="predicted"/>
<gene>
    <name evidence="1" type="ORF">S06H3_38646</name>
</gene>
<accession>X1P716</accession>
<comment type="caution">
    <text evidence="1">The sequence shown here is derived from an EMBL/GenBank/DDBJ whole genome shotgun (WGS) entry which is preliminary data.</text>
</comment>
<name>X1P716_9ZZZZ</name>
<organism evidence="1">
    <name type="scientific">marine sediment metagenome</name>
    <dbReference type="NCBI Taxonomy" id="412755"/>
    <lineage>
        <taxon>unclassified sequences</taxon>
        <taxon>metagenomes</taxon>
        <taxon>ecological metagenomes</taxon>
    </lineage>
</organism>
<dbReference type="EMBL" id="BARV01023569">
    <property type="protein sequence ID" value="GAI38261.1"/>
    <property type="molecule type" value="Genomic_DNA"/>
</dbReference>
<sequence>MDPSADMDVFSKYSPEGYVPALVLGCKYYRVGSGEIIGEEEENKVLTALICDLTENQPNDVCEYE</sequence>
<evidence type="ECO:0000313" key="1">
    <source>
        <dbReference type="EMBL" id="GAI38261.1"/>
    </source>
</evidence>
<protein>
    <submittedName>
        <fullName evidence="1">Uncharacterized protein</fullName>
    </submittedName>
</protein>
<reference evidence="1" key="1">
    <citation type="journal article" date="2014" name="Front. Microbiol.">
        <title>High frequency of phylogenetically diverse reductive dehalogenase-homologous genes in deep subseafloor sedimentary metagenomes.</title>
        <authorList>
            <person name="Kawai M."/>
            <person name="Futagami T."/>
            <person name="Toyoda A."/>
            <person name="Takaki Y."/>
            <person name="Nishi S."/>
            <person name="Hori S."/>
            <person name="Arai W."/>
            <person name="Tsubouchi T."/>
            <person name="Morono Y."/>
            <person name="Uchiyama I."/>
            <person name="Ito T."/>
            <person name="Fujiyama A."/>
            <person name="Inagaki F."/>
            <person name="Takami H."/>
        </authorList>
    </citation>
    <scope>NUCLEOTIDE SEQUENCE</scope>
    <source>
        <strain evidence="1">Expedition CK06-06</strain>
    </source>
</reference>
<dbReference type="AlphaFoldDB" id="X1P716"/>